<accession>A0A6J7LME1</accession>
<proteinExistence type="predicted"/>
<protein>
    <submittedName>
        <fullName evidence="1">Unannotated protein</fullName>
    </submittedName>
</protein>
<reference evidence="1" key="1">
    <citation type="submission" date="2020-05" db="EMBL/GenBank/DDBJ databases">
        <authorList>
            <person name="Chiriac C."/>
            <person name="Salcher M."/>
            <person name="Ghai R."/>
            <person name="Kavagutti S V."/>
        </authorList>
    </citation>
    <scope>NUCLEOTIDE SEQUENCE</scope>
</reference>
<gene>
    <name evidence="1" type="ORF">UFOPK3772_03040</name>
</gene>
<sequence>MTDETFDYSRPPYYSDWRTRTWTCPKCGWQGQGAELQQEFFNDLSELWCPQAPCEYKFGLLIHPGVEETRAAADAGNAEAKVMEQAFARAEQRTQSRVASRGRDLPELEGDSLEFTFTTDGGRDWMNPDWLVLTCRGREIYREPSGFEHWEAIITVSAKVLERYPGRVAWIDPNDAGACLGGDKLYYDTTIKDFLREHQVSPPLGTWSEHPTCHYYSTWSDWRTQAWSCKCGWTGTVHEARVPAAKWPFVILCPRDGSVVAEILAPSKVDRSNNINGDRYAAADTAARAPTPPTPTW</sequence>
<dbReference type="EMBL" id="CAFBNE010000150">
    <property type="protein sequence ID" value="CAB4967883.1"/>
    <property type="molecule type" value="Genomic_DNA"/>
</dbReference>
<name>A0A6J7LME1_9ZZZZ</name>
<organism evidence="1">
    <name type="scientific">freshwater metagenome</name>
    <dbReference type="NCBI Taxonomy" id="449393"/>
    <lineage>
        <taxon>unclassified sequences</taxon>
        <taxon>metagenomes</taxon>
        <taxon>ecological metagenomes</taxon>
    </lineage>
</organism>
<evidence type="ECO:0000313" key="1">
    <source>
        <dbReference type="EMBL" id="CAB4967883.1"/>
    </source>
</evidence>
<dbReference type="AlphaFoldDB" id="A0A6J7LME1"/>